<evidence type="ECO:0000313" key="4">
    <source>
        <dbReference type="EMBL" id="GGZ98394.1"/>
    </source>
</evidence>
<reference evidence="4" key="2">
    <citation type="submission" date="2020-09" db="EMBL/GenBank/DDBJ databases">
        <authorList>
            <person name="Sun Q."/>
            <person name="Kim S."/>
        </authorList>
    </citation>
    <scope>NUCLEOTIDE SEQUENCE</scope>
    <source>
        <strain evidence="4">KCTC 12711</strain>
    </source>
</reference>
<dbReference type="PROSITE" id="PS51257">
    <property type="entry name" value="PROKAR_LIPOPROTEIN"/>
    <property type="match status" value="1"/>
</dbReference>
<reference evidence="4" key="1">
    <citation type="journal article" date="2014" name="Int. J. Syst. Evol. Microbiol.">
        <title>Complete genome sequence of Corynebacterium casei LMG S-19264T (=DSM 44701T), isolated from a smear-ripened cheese.</title>
        <authorList>
            <consortium name="US DOE Joint Genome Institute (JGI-PGF)"/>
            <person name="Walter F."/>
            <person name="Albersmeier A."/>
            <person name="Kalinowski J."/>
            <person name="Ruckert C."/>
        </authorList>
    </citation>
    <scope>NUCLEOTIDE SEQUENCE</scope>
    <source>
        <strain evidence="4">KCTC 12711</strain>
    </source>
</reference>
<dbReference type="RefSeq" id="WP_189398289.1">
    <property type="nucleotide sequence ID" value="NZ_BMXA01000001.1"/>
</dbReference>
<gene>
    <name evidence="4" type="ORF">GCM10008090_03560</name>
</gene>
<dbReference type="SUPFAM" id="SSF103088">
    <property type="entry name" value="OmpA-like"/>
    <property type="match status" value="1"/>
</dbReference>
<dbReference type="AlphaFoldDB" id="A0A918VHK8"/>
<organism evidence="4 5">
    <name type="scientific">Arenicella chitinivorans</name>
    <dbReference type="NCBI Taxonomy" id="1329800"/>
    <lineage>
        <taxon>Bacteria</taxon>
        <taxon>Pseudomonadati</taxon>
        <taxon>Pseudomonadota</taxon>
        <taxon>Gammaproteobacteria</taxon>
        <taxon>Arenicellales</taxon>
        <taxon>Arenicellaceae</taxon>
        <taxon>Arenicella</taxon>
    </lineage>
</organism>
<name>A0A918VHK8_9GAMM</name>
<dbReference type="InterPro" id="IPR036737">
    <property type="entry name" value="OmpA-like_sf"/>
</dbReference>
<protein>
    <recommendedName>
        <fullName evidence="3">OmpA-like domain-containing protein</fullName>
    </recommendedName>
</protein>
<proteinExistence type="predicted"/>
<feature type="chain" id="PRO_5037299612" description="OmpA-like domain-containing protein" evidence="2">
    <location>
        <begin position="30"/>
        <end position="315"/>
    </location>
</feature>
<evidence type="ECO:0000256" key="1">
    <source>
        <dbReference type="PROSITE-ProRule" id="PRU00473"/>
    </source>
</evidence>
<dbReference type="GO" id="GO:0016020">
    <property type="term" value="C:membrane"/>
    <property type="evidence" value="ECO:0007669"/>
    <property type="project" value="UniProtKB-UniRule"/>
</dbReference>
<dbReference type="Pfam" id="PF00691">
    <property type="entry name" value="OmpA"/>
    <property type="match status" value="1"/>
</dbReference>
<dbReference type="PROSITE" id="PS51123">
    <property type="entry name" value="OMPA_2"/>
    <property type="match status" value="1"/>
</dbReference>
<dbReference type="EMBL" id="BMXA01000001">
    <property type="protein sequence ID" value="GGZ98394.1"/>
    <property type="molecule type" value="Genomic_DNA"/>
</dbReference>
<feature type="domain" description="OmpA-like" evidence="3">
    <location>
        <begin position="200"/>
        <end position="314"/>
    </location>
</feature>
<feature type="signal peptide" evidence="2">
    <location>
        <begin position="1"/>
        <end position="29"/>
    </location>
</feature>
<evidence type="ECO:0000259" key="3">
    <source>
        <dbReference type="PROSITE" id="PS51123"/>
    </source>
</evidence>
<evidence type="ECO:0000313" key="5">
    <source>
        <dbReference type="Proteomes" id="UP000614811"/>
    </source>
</evidence>
<sequence>MNVLSTRVMLKLYLLTAIAILSLTSLAQACATFKPAGAELFKHVDKHSTVAEVIQGPVEYFNTEQDGYSVGYRPVTSVKMQGSVCHQVYDFDEQQSAYSLFQQAKTFFSARGQTAEFECQGTRCGETTGWQIFFDKSVAGPTENQYYLLSTVGNGSRYLVANMVHVTEFDGRPRMILRSVYDPALYRIPGIPKPQYQSPQAHNIAEVSLLSTVYFDTGSSASDNAEKLSLISEQVKLNGDDKTYVIVGFTDSAGDAITNLELSRMRAHSTMEQLKVRSGLAAQQFIAWGAGEIDGGQQSAGRARRADIYVVQNPS</sequence>
<dbReference type="Proteomes" id="UP000614811">
    <property type="component" value="Unassembled WGS sequence"/>
</dbReference>
<dbReference type="Pfam" id="PF16234">
    <property type="entry name" value="DUF4892"/>
    <property type="match status" value="1"/>
</dbReference>
<keyword evidence="2" id="KW-0732">Signal</keyword>
<keyword evidence="1" id="KW-0472">Membrane</keyword>
<comment type="caution">
    <text evidence="4">The sequence shown here is derived from an EMBL/GenBank/DDBJ whole genome shotgun (WGS) entry which is preliminary data.</text>
</comment>
<dbReference type="InterPro" id="IPR006665">
    <property type="entry name" value="OmpA-like"/>
</dbReference>
<accession>A0A918VHK8</accession>
<dbReference type="CDD" id="cd07185">
    <property type="entry name" value="OmpA_C-like"/>
    <property type="match status" value="1"/>
</dbReference>
<keyword evidence="5" id="KW-1185">Reference proteome</keyword>
<dbReference type="InterPro" id="IPR032608">
    <property type="entry name" value="DUF4892"/>
</dbReference>
<dbReference type="Gene3D" id="3.30.1330.60">
    <property type="entry name" value="OmpA-like domain"/>
    <property type="match status" value="1"/>
</dbReference>
<evidence type="ECO:0000256" key="2">
    <source>
        <dbReference type="SAM" id="SignalP"/>
    </source>
</evidence>